<comment type="caution">
    <text evidence="1">The sequence shown here is derived from an EMBL/GenBank/DDBJ whole genome shotgun (WGS) entry which is preliminary data.</text>
</comment>
<evidence type="ECO:0000313" key="1">
    <source>
        <dbReference type="EMBL" id="KAF8444810.1"/>
    </source>
</evidence>
<organism evidence="1 2">
    <name type="scientific">Boletus edulis BED1</name>
    <dbReference type="NCBI Taxonomy" id="1328754"/>
    <lineage>
        <taxon>Eukaryota</taxon>
        <taxon>Fungi</taxon>
        <taxon>Dikarya</taxon>
        <taxon>Basidiomycota</taxon>
        <taxon>Agaricomycotina</taxon>
        <taxon>Agaricomycetes</taxon>
        <taxon>Agaricomycetidae</taxon>
        <taxon>Boletales</taxon>
        <taxon>Boletineae</taxon>
        <taxon>Boletaceae</taxon>
        <taxon>Boletoideae</taxon>
        <taxon>Boletus</taxon>
    </lineage>
</organism>
<reference evidence="1" key="2">
    <citation type="journal article" date="2020" name="Nat. Commun.">
        <title>Large-scale genome sequencing of mycorrhizal fungi provides insights into the early evolution of symbiotic traits.</title>
        <authorList>
            <person name="Miyauchi S."/>
            <person name="Kiss E."/>
            <person name="Kuo A."/>
            <person name="Drula E."/>
            <person name="Kohler A."/>
            <person name="Sanchez-Garcia M."/>
            <person name="Morin E."/>
            <person name="Andreopoulos B."/>
            <person name="Barry K.W."/>
            <person name="Bonito G."/>
            <person name="Buee M."/>
            <person name="Carver A."/>
            <person name="Chen C."/>
            <person name="Cichocki N."/>
            <person name="Clum A."/>
            <person name="Culley D."/>
            <person name="Crous P.W."/>
            <person name="Fauchery L."/>
            <person name="Girlanda M."/>
            <person name="Hayes R.D."/>
            <person name="Keri Z."/>
            <person name="LaButti K."/>
            <person name="Lipzen A."/>
            <person name="Lombard V."/>
            <person name="Magnuson J."/>
            <person name="Maillard F."/>
            <person name="Murat C."/>
            <person name="Nolan M."/>
            <person name="Ohm R.A."/>
            <person name="Pangilinan J."/>
            <person name="Pereira M.F."/>
            <person name="Perotto S."/>
            <person name="Peter M."/>
            <person name="Pfister S."/>
            <person name="Riley R."/>
            <person name="Sitrit Y."/>
            <person name="Stielow J.B."/>
            <person name="Szollosi G."/>
            <person name="Zifcakova L."/>
            <person name="Stursova M."/>
            <person name="Spatafora J.W."/>
            <person name="Tedersoo L."/>
            <person name="Vaario L.M."/>
            <person name="Yamada A."/>
            <person name="Yan M."/>
            <person name="Wang P."/>
            <person name="Xu J."/>
            <person name="Bruns T."/>
            <person name="Baldrian P."/>
            <person name="Vilgalys R."/>
            <person name="Dunand C."/>
            <person name="Henrissat B."/>
            <person name="Grigoriev I.V."/>
            <person name="Hibbett D."/>
            <person name="Nagy L.G."/>
            <person name="Martin F.M."/>
        </authorList>
    </citation>
    <scope>NUCLEOTIDE SEQUENCE</scope>
    <source>
        <strain evidence="1">BED1</strain>
    </source>
</reference>
<protein>
    <recommendedName>
        <fullName evidence="3">MBL fold metallo-hydrolase</fullName>
    </recommendedName>
</protein>
<accession>A0AAD4GHP9</accession>
<dbReference type="PANTHER" id="PTHR13754:SF13">
    <property type="entry name" value="METALLO-BETA-LACTAMASE SUPERFAMILY PROTEIN (AFU_ORTHOLOGUE AFUA_3G07630)"/>
    <property type="match status" value="1"/>
</dbReference>
<dbReference type="InterPro" id="IPR036866">
    <property type="entry name" value="RibonucZ/Hydroxyglut_hydro"/>
</dbReference>
<proteinExistence type="predicted"/>
<keyword evidence="2" id="KW-1185">Reference proteome</keyword>
<dbReference type="AlphaFoldDB" id="A0AAD4GHP9"/>
<dbReference type="EMBL" id="WHUW01000006">
    <property type="protein sequence ID" value="KAF8444810.1"/>
    <property type="molecule type" value="Genomic_DNA"/>
</dbReference>
<sequence>MACVPLFKEHRRWGGEVRTSRDEHTVAEGTVYVSGEIPRVTPYEGGLLGGMRFREERGWTSEPHLMDERYAAIDIAGKGLVIFSACSHAGIVNVVKDAVQKLVRPVYMVIGGLHLAGPELVPRIPRTVNFLANELRPAPTYVLPMHCSGCQSKIALERALGEGCVPAGVGIKVEIRGDREGDRDYSLPYLQPTSPDTKPSIW</sequence>
<dbReference type="PANTHER" id="PTHR13754">
    <property type="entry name" value="METALLO-BETA-LACTAMASE SUPERFAMILY PROTEIN"/>
    <property type="match status" value="1"/>
</dbReference>
<dbReference type="InterPro" id="IPR052926">
    <property type="entry name" value="Metallo-beta-lactamase_dom"/>
</dbReference>
<dbReference type="CDD" id="cd07713">
    <property type="entry name" value="DHPS-like_MBL-fold"/>
    <property type="match status" value="1"/>
</dbReference>
<name>A0AAD4GHP9_BOLED</name>
<dbReference type="Proteomes" id="UP001194468">
    <property type="component" value="Unassembled WGS sequence"/>
</dbReference>
<reference evidence="1" key="1">
    <citation type="submission" date="2019-10" db="EMBL/GenBank/DDBJ databases">
        <authorList>
            <consortium name="DOE Joint Genome Institute"/>
            <person name="Kuo A."/>
            <person name="Miyauchi S."/>
            <person name="Kiss E."/>
            <person name="Drula E."/>
            <person name="Kohler A."/>
            <person name="Sanchez-Garcia M."/>
            <person name="Andreopoulos B."/>
            <person name="Barry K.W."/>
            <person name="Bonito G."/>
            <person name="Buee M."/>
            <person name="Carver A."/>
            <person name="Chen C."/>
            <person name="Cichocki N."/>
            <person name="Clum A."/>
            <person name="Culley D."/>
            <person name="Crous P.W."/>
            <person name="Fauchery L."/>
            <person name="Girlanda M."/>
            <person name="Hayes R."/>
            <person name="Keri Z."/>
            <person name="LaButti K."/>
            <person name="Lipzen A."/>
            <person name="Lombard V."/>
            <person name="Magnuson J."/>
            <person name="Maillard F."/>
            <person name="Morin E."/>
            <person name="Murat C."/>
            <person name="Nolan M."/>
            <person name="Ohm R."/>
            <person name="Pangilinan J."/>
            <person name="Pereira M."/>
            <person name="Perotto S."/>
            <person name="Peter M."/>
            <person name="Riley R."/>
            <person name="Sitrit Y."/>
            <person name="Stielow B."/>
            <person name="Szollosi G."/>
            <person name="Zifcakova L."/>
            <person name="Stursova M."/>
            <person name="Spatafora J.W."/>
            <person name="Tedersoo L."/>
            <person name="Vaario L.-M."/>
            <person name="Yamada A."/>
            <person name="Yan M."/>
            <person name="Wang P."/>
            <person name="Xu J."/>
            <person name="Bruns T."/>
            <person name="Baldrian P."/>
            <person name="Vilgalys R."/>
            <person name="Henrissat B."/>
            <person name="Grigoriev I.V."/>
            <person name="Hibbett D."/>
            <person name="Nagy L.G."/>
            <person name="Martin F.M."/>
        </authorList>
    </citation>
    <scope>NUCLEOTIDE SEQUENCE</scope>
    <source>
        <strain evidence="1">BED1</strain>
    </source>
</reference>
<dbReference type="Gene3D" id="3.60.15.10">
    <property type="entry name" value="Ribonuclease Z/Hydroxyacylglutathione hydrolase-like"/>
    <property type="match status" value="1"/>
</dbReference>
<dbReference type="InterPro" id="IPR041712">
    <property type="entry name" value="DHPS-like_MBL-fold"/>
</dbReference>
<dbReference type="GO" id="GO:0016740">
    <property type="term" value="F:transferase activity"/>
    <property type="evidence" value="ECO:0007669"/>
    <property type="project" value="TreeGrafter"/>
</dbReference>
<evidence type="ECO:0000313" key="2">
    <source>
        <dbReference type="Proteomes" id="UP001194468"/>
    </source>
</evidence>
<gene>
    <name evidence="1" type="ORF">L210DRAFT_3394772</name>
</gene>
<evidence type="ECO:0008006" key="3">
    <source>
        <dbReference type="Google" id="ProtNLM"/>
    </source>
</evidence>